<evidence type="ECO:0000256" key="1">
    <source>
        <dbReference type="ARBA" id="ARBA00004141"/>
    </source>
</evidence>
<keyword evidence="5 6" id="KW-0472">Membrane</keyword>
<gene>
    <name evidence="8" type="ORF">M011DRAFT_421999</name>
</gene>
<dbReference type="FunFam" id="1.20.1250.20:FF:000018">
    <property type="entry name" value="MFS transporter permease"/>
    <property type="match status" value="1"/>
</dbReference>
<feature type="transmembrane region" description="Helical" evidence="6">
    <location>
        <begin position="60"/>
        <end position="82"/>
    </location>
</feature>
<comment type="subcellular location">
    <subcellularLocation>
        <location evidence="1">Membrane</location>
        <topology evidence="1">Multi-pass membrane protein</topology>
    </subcellularLocation>
</comment>
<dbReference type="Gene3D" id="1.20.1250.20">
    <property type="entry name" value="MFS general substrate transporter like domains"/>
    <property type="match status" value="2"/>
</dbReference>
<feature type="transmembrane region" description="Helical" evidence="6">
    <location>
        <begin position="363"/>
        <end position="382"/>
    </location>
</feature>
<feature type="transmembrane region" description="Helical" evidence="6">
    <location>
        <begin position="388"/>
        <end position="410"/>
    </location>
</feature>
<dbReference type="GO" id="GO:0022857">
    <property type="term" value="F:transmembrane transporter activity"/>
    <property type="evidence" value="ECO:0007669"/>
    <property type="project" value="InterPro"/>
</dbReference>
<organism evidence="8 9">
    <name type="scientific">Sporormia fimetaria CBS 119925</name>
    <dbReference type="NCBI Taxonomy" id="1340428"/>
    <lineage>
        <taxon>Eukaryota</taxon>
        <taxon>Fungi</taxon>
        <taxon>Dikarya</taxon>
        <taxon>Ascomycota</taxon>
        <taxon>Pezizomycotina</taxon>
        <taxon>Dothideomycetes</taxon>
        <taxon>Pleosporomycetidae</taxon>
        <taxon>Pleosporales</taxon>
        <taxon>Sporormiaceae</taxon>
        <taxon>Sporormia</taxon>
    </lineage>
</organism>
<feature type="transmembrane region" description="Helical" evidence="6">
    <location>
        <begin position="191"/>
        <end position="212"/>
    </location>
</feature>
<sequence>MDHKGHHHNPTHQEALSPLEKAEAVEVEKVAVLDSSKTGSDTSMMDEDSRKLERQTTRKVDWRLVPILGACYAISAIDRINISAARIAGMDVELKFRIGDRYSIALLIFFITYFIFELPSNIVLRKVGAANWLAFLCFSWGIVILGAGFAKQWWEIVICRALLGLFEAGFFPGCVYLISCWYTRYEVQKRLAAFYAINILANGFGSILAYGIMQLHGKNGYAGWRWIFIINGLMTVFLAVLGRILIVDFPDKVHKSRMPFLKPAQVKIIQDKLDRDRQDAEFDPLDKAKFFNALKRWELWFFSFLFFAITSIVYAIAFFLPIILQGFGYDVKMVFLMCAPPACAAVPYVLFISWIADKTKTRAPWIMLQATLGIIGLMIIGYCKGNGVRYFGIFLAMAGANANIPTALAWQANNIRGQSLRMVASALQVAFGAIGGIYASTTFQEHEAPLYRNGLWAVTGTQLFILIGTALMVLHYRRQNKKADAGEIVIEGLEGFRYTY</sequence>
<feature type="transmembrane region" description="Helical" evidence="6">
    <location>
        <begin position="455"/>
        <end position="474"/>
    </location>
</feature>
<evidence type="ECO:0000313" key="8">
    <source>
        <dbReference type="EMBL" id="KAF2747975.1"/>
    </source>
</evidence>
<evidence type="ECO:0000256" key="4">
    <source>
        <dbReference type="ARBA" id="ARBA00022989"/>
    </source>
</evidence>
<dbReference type="Pfam" id="PF07690">
    <property type="entry name" value="MFS_1"/>
    <property type="match status" value="1"/>
</dbReference>
<dbReference type="PANTHER" id="PTHR43791:SF3">
    <property type="entry name" value="MAJOR FACILITATOR SUPERFAMILY (MFS) PROFILE DOMAIN-CONTAINING PROTEIN"/>
    <property type="match status" value="1"/>
</dbReference>
<feature type="transmembrane region" description="Helical" evidence="6">
    <location>
        <begin position="422"/>
        <end position="443"/>
    </location>
</feature>
<feature type="domain" description="Major facilitator superfamily (MFS) profile" evidence="7">
    <location>
        <begin position="64"/>
        <end position="480"/>
    </location>
</feature>
<evidence type="ECO:0000259" key="7">
    <source>
        <dbReference type="PROSITE" id="PS50850"/>
    </source>
</evidence>
<dbReference type="GO" id="GO:0016020">
    <property type="term" value="C:membrane"/>
    <property type="evidence" value="ECO:0007669"/>
    <property type="project" value="UniProtKB-SubCell"/>
</dbReference>
<proteinExistence type="predicted"/>
<keyword evidence="3 6" id="KW-0812">Transmembrane</keyword>
<dbReference type="InterPro" id="IPR036259">
    <property type="entry name" value="MFS_trans_sf"/>
</dbReference>
<dbReference type="SUPFAM" id="SSF103473">
    <property type="entry name" value="MFS general substrate transporter"/>
    <property type="match status" value="1"/>
</dbReference>
<keyword evidence="4 6" id="KW-1133">Transmembrane helix</keyword>
<dbReference type="PROSITE" id="PS50850">
    <property type="entry name" value="MFS"/>
    <property type="match status" value="1"/>
</dbReference>
<feature type="transmembrane region" description="Helical" evidence="6">
    <location>
        <begin position="161"/>
        <end position="179"/>
    </location>
</feature>
<feature type="transmembrane region" description="Helical" evidence="6">
    <location>
        <begin position="333"/>
        <end position="356"/>
    </location>
</feature>
<dbReference type="InterPro" id="IPR011701">
    <property type="entry name" value="MFS"/>
</dbReference>
<feature type="transmembrane region" description="Helical" evidence="6">
    <location>
        <begin position="224"/>
        <end position="246"/>
    </location>
</feature>
<dbReference type="EMBL" id="MU006570">
    <property type="protein sequence ID" value="KAF2747975.1"/>
    <property type="molecule type" value="Genomic_DNA"/>
</dbReference>
<keyword evidence="2" id="KW-0813">Transport</keyword>
<evidence type="ECO:0000256" key="3">
    <source>
        <dbReference type="ARBA" id="ARBA00022692"/>
    </source>
</evidence>
<evidence type="ECO:0000313" key="9">
    <source>
        <dbReference type="Proteomes" id="UP000799440"/>
    </source>
</evidence>
<accession>A0A6A6VBP6</accession>
<dbReference type="PANTHER" id="PTHR43791">
    <property type="entry name" value="PERMEASE-RELATED"/>
    <property type="match status" value="1"/>
</dbReference>
<feature type="transmembrane region" description="Helical" evidence="6">
    <location>
        <begin position="130"/>
        <end position="149"/>
    </location>
</feature>
<evidence type="ECO:0000256" key="2">
    <source>
        <dbReference type="ARBA" id="ARBA00022448"/>
    </source>
</evidence>
<dbReference type="InterPro" id="IPR020846">
    <property type="entry name" value="MFS_dom"/>
</dbReference>
<feature type="transmembrane region" description="Helical" evidence="6">
    <location>
        <begin position="299"/>
        <end position="327"/>
    </location>
</feature>
<reference evidence="8" key="1">
    <citation type="journal article" date="2020" name="Stud. Mycol.">
        <title>101 Dothideomycetes genomes: a test case for predicting lifestyles and emergence of pathogens.</title>
        <authorList>
            <person name="Haridas S."/>
            <person name="Albert R."/>
            <person name="Binder M."/>
            <person name="Bloem J."/>
            <person name="Labutti K."/>
            <person name="Salamov A."/>
            <person name="Andreopoulos B."/>
            <person name="Baker S."/>
            <person name="Barry K."/>
            <person name="Bills G."/>
            <person name="Bluhm B."/>
            <person name="Cannon C."/>
            <person name="Castanera R."/>
            <person name="Culley D."/>
            <person name="Daum C."/>
            <person name="Ezra D."/>
            <person name="Gonzalez J."/>
            <person name="Henrissat B."/>
            <person name="Kuo A."/>
            <person name="Liang C."/>
            <person name="Lipzen A."/>
            <person name="Lutzoni F."/>
            <person name="Magnuson J."/>
            <person name="Mondo S."/>
            <person name="Nolan M."/>
            <person name="Ohm R."/>
            <person name="Pangilinan J."/>
            <person name="Park H.-J."/>
            <person name="Ramirez L."/>
            <person name="Alfaro M."/>
            <person name="Sun H."/>
            <person name="Tritt A."/>
            <person name="Yoshinaga Y."/>
            <person name="Zwiers L.-H."/>
            <person name="Turgeon B."/>
            <person name="Goodwin S."/>
            <person name="Spatafora J."/>
            <person name="Crous P."/>
            <person name="Grigoriev I."/>
        </authorList>
    </citation>
    <scope>NUCLEOTIDE SEQUENCE</scope>
    <source>
        <strain evidence="8">CBS 119925</strain>
    </source>
</reference>
<dbReference type="OrthoDB" id="3639251at2759"/>
<dbReference type="FunFam" id="1.20.1250.20:FF:000013">
    <property type="entry name" value="MFS general substrate transporter"/>
    <property type="match status" value="1"/>
</dbReference>
<evidence type="ECO:0000256" key="6">
    <source>
        <dbReference type="SAM" id="Phobius"/>
    </source>
</evidence>
<keyword evidence="9" id="KW-1185">Reference proteome</keyword>
<name>A0A6A6VBP6_9PLEO</name>
<evidence type="ECO:0000256" key="5">
    <source>
        <dbReference type="ARBA" id="ARBA00023136"/>
    </source>
</evidence>
<dbReference type="Proteomes" id="UP000799440">
    <property type="component" value="Unassembled WGS sequence"/>
</dbReference>
<dbReference type="AlphaFoldDB" id="A0A6A6VBP6"/>
<feature type="transmembrane region" description="Helical" evidence="6">
    <location>
        <begin position="102"/>
        <end position="118"/>
    </location>
</feature>
<protein>
    <submittedName>
        <fullName evidence="8">MFS general substrate transporter</fullName>
    </submittedName>
</protein>